<comment type="caution">
    <text evidence="1">The sequence shown here is derived from an EMBL/GenBank/DDBJ whole genome shotgun (WGS) entry which is preliminary data.</text>
</comment>
<keyword evidence="2" id="KW-1185">Reference proteome</keyword>
<dbReference type="PANTHER" id="PTHR34875:SF6">
    <property type="entry name" value="UPF0237 PROTEIN MJ1558"/>
    <property type="match status" value="1"/>
</dbReference>
<dbReference type="Pfam" id="PF13740">
    <property type="entry name" value="ACT_6"/>
    <property type="match status" value="1"/>
</dbReference>
<dbReference type="PANTHER" id="PTHR34875">
    <property type="entry name" value="UPF0237 PROTEIN MJ1558"/>
    <property type="match status" value="1"/>
</dbReference>
<dbReference type="InterPro" id="IPR050990">
    <property type="entry name" value="UPF0237/GcvR_regulator"/>
</dbReference>
<dbReference type="EMBL" id="JBHRTD010000018">
    <property type="protein sequence ID" value="MFC3140669.1"/>
    <property type="molecule type" value="Genomic_DNA"/>
</dbReference>
<gene>
    <name evidence="1" type="ORF">ACFOE0_21170</name>
</gene>
<proteinExistence type="predicted"/>
<name>A0ABV7GGI5_9GAMM</name>
<sequence>MQACFISTVSGPFSPHLIADIAKITRQSGGHWLSSKIIRIDDQFSAMMKVEVSIGDPETLQDQLESTFPQLRFTFEEAGPQKTEHRLLSLTLHCADRSGLTHDINTLFDGLDIAITHQENNRVAVMGSNETVYQAKLQLEVPQAMTDDDIAGALDTLNINHRVSFSE</sequence>
<evidence type="ECO:0000313" key="2">
    <source>
        <dbReference type="Proteomes" id="UP001595621"/>
    </source>
</evidence>
<reference evidence="2" key="1">
    <citation type="journal article" date="2019" name="Int. J. Syst. Evol. Microbiol.">
        <title>The Global Catalogue of Microorganisms (GCM) 10K type strain sequencing project: providing services to taxonomists for standard genome sequencing and annotation.</title>
        <authorList>
            <consortium name="The Broad Institute Genomics Platform"/>
            <consortium name="The Broad Institute Genome Sequencing Center for Infectious Disease"/>
            <person name="Wu L."/>
            <person name="Ma J."/>
        </authorList>
    </citation>
    <scope>NUCLEOTIDE SEQUENCE [LARGE SCALE GENOMIC DNA]</scope>
    <source>
        <strain evidence="2">KCTC 52277</strain>
    </source>
</reference>
<dbReference type="InterPro" id="IPR045865">
    <property type="entry name" value="ACT-like_dom_sf"/>
</dbReference>
<protein>
    <submittedName>
        <fullName evidence="1">ACT domain-containing protein</fullName>
    </submittedName>
</protein>
<accession>A0ABV7GGI5</accession>
<dbReference type="Proteomes" id="UP001595621">
    <property type="component" value="Unassembled WGS sequence"/>
</dbReference>
<dbReference type="RefSeq" id="WP_248934524.1">
    <property type="nucleotide sequence ID" value="NZ_JAKILF010000001.1"/>
</dbReference>
<dbReference type="SUPFAM" id="SSF55021">
    <property type="entry name" value="ACT-like"/>
    <property type="match status" value="1"/>
</dbReference>
<organism evidence="1 2">
    <name type="scientific">Shewanella submarina</name>
    <dbReference type="NCBI Taxonomy" id="2016376"/>
    <lineage>
        <taxon>Bacteria</taxon>
        <taxon>Pseudomonadati</taxon>
        <taxon>Pseudomonadota</taxon>
        <taxon>Gammaproteobacteria</taxon>
        <taxon>Alteromonadales</taxon>
        <taxon>Shewanellaceae</taxon>
        <taxon>Shewanella</taxon>
    </lineage>
</organism>
<dbReference type="Gene3D" id="3.30.70.260">
    <property type="match status" value="2"/>
</dbReference>
<evidence type="ECO:0000313" key="1">
    <source>
        <dbReference type="EMBL" id="MFC3140669.1"/>
    </source>
</evidence>